<sequence length="71" mass="8145">MTICPARSFFADRALIDSPQRHHIQAQFCVLIERKRAISSPRAHPGGVRQAWHWRHLVGLLQAISQKSFKS</sequence>
<name>A0ABD6V7R3_9PSED</name>
<reference evidence="1 2" key="1">
    <citation type="submission" date="2016-10" db="EMBL/GenBank/DDBJ databases">
        <title>Comparative genomics of Pseudomonas syringae.</title>
        <authorList>
            <person name="Hulin M.T."/>
        </authorList>
    </citation>
    <scope>NUCLEOTIDE SEQUENCE [LARGE SCALE GENOMIC DNA]</scope>
    <source>
        <strain evidence="1 2">9643</strain>
    </source>
</reference>
<organism evidence="1 2">
    <name type="scientific">Pseudomonas syringae group genomosp. 3</name>
    <dbReference type="NCBI Taxonomy" id="251701"/>
    <lineage>
        <taxon>Bacteria</taxon>
        <taxon>Pseudomonadati</taxon>
        <taxon>Pseudomonadota</taxon>
        <taxon>Gammaproteobacteria</taxon>
        <taxon>Pseudomonadales</taxon>
        <taxon>Pseudomonadaceae</taxon>
        <taxon>Pseudomonas</taxon>
    </lineage>
</organism>
<proteinExistence type="predicted"/>
<evidence type="ECO:0000313" key="2">
    <source>
        <dbReference type="Proteomes" id="UP000236998"/>
    </source>
</evidence>
<dbReference type="Proteomes" id="UP000236998">
    <property type="component" value="Unassembled WGS sequence"/>
</dbReference>
<accession>A0ABD6V7R3</accession>
<dbReference type="AlphaFoldDB" id="A0ABD6V7R3"/>
<protein>
    <recommendedName>
        <fullName evidence="3">Secreted protein</fullName>
    </recommendedName>
</protein>
<dbReference type="EMBL" id="MLET01000014">
    <property type="protein sequence ID" value="POD67027.1"/>
    <property type="molecule type" value="Genomic_DNA"/>
</dbReference>
<gene>
    <name evidence="1" type="ORF">BKM07_18540</name>
</gene>
<comment type="caution">
    <text evidence="1">The sequence shown here is derived from an EMBL/GenBank/DDBJ whole genome shotgun (WGS) entry which is preliminary data.</text>
</comment>
<evidence type="ECO:0000313" key="1">
    <source>
        <dbReference type="EMBL" id="POD67027.1"/>
    </source>
</evidence>
<evidence type="ECO:0008006" key="3">
    <source>
        <dbReference type="Google" id="ProtNLM"/>
    </source>
</evidence>